<dbReference type="Proteomes" id="UP001239111">
    <property type="component" value="Chromosome 2"/>
</dbReference>
<evidence type="ECO:0000313" key="1">
    <source>
        <dbReference type="EMBL" id="KAJ8674881.1"/>
    </source>
</evidence>
<gene>
    <name evidence="1" type="ORF">QAD02_010667</name>
</gene>
<accession>A0ACC2NVR1</accession>
<proteinExistence type="predicted"/>
<protein>
    <submittedName>
        <fullName evidence="1">Uncharacterized protein</fullName>
    </submittedName>
</protein>
<evidence type="ECO:0000313" key="2">
    <source>
        <dbReference type="Proteomes" id="UP001239111"/>
    </source>
</evidence>
<reference evidence="1" key="1">
    <citation type="submission" date="2023-04" db="EMBL/GenBank/DDBJ databases">
        <title>A chromosome-level genome assembly of the parasitoid wasp Eretmocerus hayati.</title>
        <authorList>
            <person name="Zhong Y."/>
            <person name="Liu S."/>
            <person name="Liu Y."/>
        </authorList>
    </citation>
    <scope>NUCLEOTIDE SEQUENCE</scope>
    <source>
        <strain evidence="1">ZJU_SS_LIU_2023</strain>
    </source>
</reference>
<comment type="caution">
    <text evidence="1">The sequence shown here is derived from an EMBL/GenBank/DDBJ whole genome shotgun (WGS) entry which is preliminary data.</text>
</comment>
<dbReference type="EMBL" id="CM056742">
    <property type="protein sequence ID" value="KAJ8674881.1"/>
    <property type="molecule type" value="Genomic_DNA"/>
</dbReference>
<organism evidence="1 2">
    <name type="scientific">Eretmocerus hayati</name>
    <dbReference type="NCBI Taxonomy" id="131215"/>
    <lineage>
        <taxon>Eukaryota</taxon>
        <taxon>Metazoa</taxon>
        <taxon>Ecdysozoa</taxon>
        <taxon>Arthropoda</taxon>
        <taxon>Hexapoda</taxon>
        <taxon>Insecta</taxon>
        <taxon>Pterygota</taxon>
        <taxon>Neoptera</taxon>
        <taxon>Endopterygota</taxon>
        <taxon>Hymenoptera</taxon>
        <taxon>Apocrita</taxon>
        <taxon>Proctotrupomorpha</taxon>
        <taxon>Chalcidoidea</taxon>
        <taxon>Aphelinidae</taxon>
        <taxon>Aphelininae</taxon>
        <taxon>Eretmocerus</taxon>
    </lineage>
</organism>
<name>A0ACC2NVR1_9HYME</name>
<keyword evidence="2" id="KW-1185">Reference proteome</keyword>
<sequence>MSLSSPSSSSPTTPVDAITTEVSSPNSKIIMDESVMIIEPDTSMAMDSTVVTFDATLPPGAAPEGFVLVDEEVDVKPTKQDSSNICEQPVFRVSFKDESIFQSYSAEVEKFMKNLLGNKFDSVHSKSYSKDLIIEIFTNGQPNNTKSKASTEEPVFDALFTIETEPNMMDDLDIPMYGKKFNVTLDNESEDVEVKADCAPKLTCFNCLGNHNLRDCDQPRNPAAISKNRKEFVAKRGPMNARYHLDDDQKYGNFEPGKLSSNLMEALGLKSDEIPKHVYRMRSLGYPPGWLEEARLQHSGLSLFNSEGVPEVGSDEEGEIVLPGDKDKYDVKKIIDFPGFNVTPPPGIRDEYQQYWGSPMQEHHSKATMLQLLSHKKADDGYKRRKLTNPANKRIKLDVNPGEMEIDEVEDAPIENVPVEGLFIPPLPQDSSAPPPPPPPEPGNSDENSQDNSMNSNDASTTPSSRDGSPSLFDLECVKKKLHSQLQELEGSGSRSKPAVANTGSPKTENSDETKNSSPPELKESSPSLSNATSTNNTGPDVTPQDSPMSGTSRPPRNVVEVILGTPILKSCSPYKKLPASEKFSKDICDVINFENLPDSTGKYDKMAELLVKVRTTVTKLQKE</sequence>